<evidence type="ECO:0008006" key="3">
    <source>
        <dbReference type="Google" id="ProtNLM"/>
    </source>
</evidence>
<dbReference type="GO" id="GO:0003700">
    <property type="term" value="F:DNA-binding transcription factor activity"/>
    <property type="evidence" value="ECO:0007669"/>
    <property type="project" value="InterPro"/>
</dbReference>
<dbReference type="EMBL" id="QTJU01000001">
    <property type="protein sequence ID" value="RFM29967.1"/>
    <property type="molecule type" value="Genomic_DNA"/>
</dbReference>
<evidence type="ECO:0000313" key="1">
    <source>
        <dbReference type="EMBL" id="RFM29967.1"/>
    </source>
</evidence>
<dbReference type="SUPFAM" id="SSF88946">
    <property type="entry name" value="Sigma2 domain of RNA polymerase sigma factors"/>
    <property type="match status" value="1"/>
</dbReference>
<dbReference type="OrthoDB" id="759001at2"/>
<organism evidence="1 2">
    <name type="scientific">Deminuibacter soli</name>
    <dbReference type="NCBI Taxonomy" id="2291815"/>
    <lineage>
        <taxon>Bacteria</taxon>
        <taxon>Pseudomonadati</taxon>
        <taxon>Bacteroidota</taxon>
        <taxon>Chitinophagia</taxon>
        <taxon>Chitinophagales</taxon>
        <taxon>Chitinophagaceae</taxon>
        <taxon>Deminuibacter</taxon>
    </lineage>
</organism>
<comment type="caution">
    <text evidence="1">The sequence shown here is derived from an EMBL/GenBank/DDBJ whole genome shotgun (WGS) entry which is preliminary data.</text>
</comment>
<sequence>MSMSYAYSGLTHEQKQAQLEMALASGSETALYLIQELYTKTLLFHVYNQLRNTNPQRNTIERIIMDAYISLWAVKDNYRSIAAVKSFLYQTTTEACEGYCRRYGKPVISTVDTVYPSAPLNRRHMEETVQEHWV</sequence>
<dbReference type="AlphaFoldDB" id="A0A3E1NPY8"/>
<gene>
    <name evidence="1" type="ORF">DXN05_03055</name>
</gene>
<protein>
    <recommendedName>
        <fullName evidence="3">RNA polymerase sigma-70 region 2 domain-containing protein</fullName>
    </recommendedName>
</protein>
<dbReference type="InterPro" id="IPR013325">
    <property type="entry name" value="RNA_pol_sigma_r2"/>
</dbReference>
<dbReference type="RefSeq" id="WP_116845723.1">
    <property type="nucleotide sequence ID" value="NZ_QTJU01000001.1"/>
</dbReference>
<evidence type="ECO:0000313" key="2">
    <source>
        <dbReference type="Proteomes" id="UP000261284"/>
    </source>
</evidence>
<dbReference type="GO" id="GO:0006352">
    <property type="term" value="P:DNA-templated transcription initiation"/>
    <property type="evidence" value="ECO:0007669"/>
    <property type="project" value="InterPro"/>
</dbReference>
<name>A0A3E1NPY8_9BACT</name>
<keyword evidence="2" id="KW-1185">Reference proteome</keyword>
<accession>A0A3E1NPY8</accession>
<proteinExistence type="predicted"/>
<dbReference type="Proteomes" id="UP000261284">
    <property type="component" value="Unassembled WGS sequence"/>
</dbReference>
<dbReference type="Gene3D" id="1.10.1740.10">
    <property type="match status" value="1"/>
</dbReference>
<reference evidence="1 2" key="1">
    <citation type="submission" date="2018-08" db="EMBL/GenBank/DDBJ databases">
        <title>Chitinophagaceae sp. K23C18032701, a novel bacterium isolated from forest soil.</title>
        <authorList>
            <person name="Wang C."/>
        </authorList>
    </citation>
    <scope>NUCLEOTIDE SEQUENCE [LARGE SCALE GENOMIC DNA]</scope>
    <source>
        <strain evidence="1 2">K23C18032701</strain>
    </source>
</reference>